<organism evidence="2 3">
    <name type="scientific">Porphyromonas macacae</name>
    <dbReference type="NCBI Taxonomy" id="28115"/>
    <lineage>
        <taxon>Bacteria</taxon>
        <taxon>Pseudomonadati</taxon>
        <taxon>Bacteroidota</taxon>
        <taxon>Bacteroidia</taxon>
        <taxon>Bacteroidales</taxon>
        <taxon>Porphyromonadaceae</taxon>
        <taxon>Porphyromonas</taxon>
    </lineage>
</organism>
<feature type="chain" id="PRO_5016912163" description="Lipoprotein" evidence="1">
    <location>
        <begin position="20"/>
        <end position="190"/>
    </location>
</feature>
<feature type="signal peptide" evidence="1">
    <location>
        <begin position="1"/>
        <end position="19"/>
    </location>
</feature>
<dbReference type="PROSITE" id="PS51257">
    <property type="entry name" value="PROKAR_LIPOPROTEIN"/>
    <property type="match status" value="1"/>
</dbReference>
<gene>
    <name evidence="2" type="ORF">NCTC13100_00321</name>
</gene>
<dbReference type="AlphaFoldDB" id="A0A379DFS9"/>
<accession>A0A379DFS9</accession>
<name>A0A379DFS9_9PORP</name>
<evidence type="ECO:0008006" key="4">
    <source>
        <dbReference type="Google" id="ProtNLM"/>
    </source>
</evidence>
<evidence type="ECO:0000313" key="3">
    <source>
        <dbReference type="Proteomes" id="UP000254263"/>
    </source>
</evidence>
<keyword evidence="1" id="KW-0732">Signal</keyword>
<dbReference type="Proteomes" id="UP000254263">
    <property type="component" value="Unassembled WGS sequence"/>
</dbReference>
<reference evidence="2 3" key="1">
    <citation type="submission" date="2018-06" db="EMBL/GenBank/DDBJ databases">
        <authorList>
            <consortium name="Pathogen Informatics"/>
            <person name="Doyle S."/>
        </authorList>
    </citation>
    <scope>NUCLEOTIDE SEQUENCE [LARGE SCALE GENOMIC DNA]</scope>
    <source>
        <strain evidence="2 3">NCTC13100</strain>
    </source>
</reference>
<evidence type="ECO:0000313" key="2">
    <source>
        <dbReference type="EMBL" id="SUB77206.1"/>
    </source>
</evidence>
<protein>
    <recommendedName>
        <fullName evidence="4">Lipoprotein</fullName>
    </recommendedName>
</protein>
<sequence length="190" mass="21872">MKKICLPLFILAVCLYLSAGCKENKEKSKQIVRITEQQSENPVPPEHEEAPELAGLEERLESSITLDTEKKTRKEIFRNTSGYPVKVVLDEFNDEGLVIKTTEKNGQGYIVNQEELSYDKDGNLIKRVVLDGKYKGLVYTYKIIAKNHLGHWTKREEYASDKLRCTEVRVLEYIEGDTIPRVVDLKRIEP</sequence>
<dbReference type="RefSeq" id="WP_018359526.1">
    <property type="nucleotide sequence ID" value="NZ_UGTI01000001.1"/>
</dbReference>
<evidence type="ECO:0000256" key="1">
    <source>
        <dbReference type="SAM" id="SignalP"/>
    </source>
</evidence>
<proteinExistence type="predicted"/>
<dbReference type="EMBL" id="UGTI01000001">
    <property type="protein sequence ID" value="SUB77206.1"/>
    <property type="molecule type" value="Genomic_DNA"/>
</dbReference>